<protein>
    <submittedName>
        <fullName evidence="2">Glyoxalase family protein</fullName>
    </submittedName>
</protein>
<evidence type="ECO:0000313" key="2">
    <source>
        <dbReference type="EMBL" id="RYJ40481.1"/>
    </source>
</evidence>
<dbReference type="AlphaFoldDB" id="A0A444W3L0"/>
<comment type="caution">
    <text evidence="2">The sequence shown here is derived from an EMBL/GenBank/DDBJ whole genome shotgun (WGS) entry which is preliminary data.</text>
</comment>
<feature type="domain" description="VOC" evidence="1">
    <location>
        <begin position="6"/>
        <end position="115"/>
    </location>
</feature>
<proteinExistence type="predicted"/>
<dbReference type="EMBL" id="JUIW01000013">
    <property type="protein sequence ID" value="RYJ40481.1"/>
    <property type="molecule type" value="Genomic_DNA"/>
</dbReference>
<organism evidence="2 3">
    <name type="scientific">Flavobacterium beibuense</name>
    <dbReference type="NCBI Taxonomy" id="657326"/>
    <lineage>
        <taxon>Bacteria</taxon>
        <taxon>Pseudomonadati</taxon>
        <taxon>Bacteroidota</taxon>
        <taxon>Flavobacteriia</taxon>
        <taxon>Flavobacteriales</taxon>
        <taxon>Flavobacteriaceae</taxon>
        <taxon>Flavobacterium</taxon>
    </lineage>
</organism>
<dbReference type="InterPro" id="IPR029068">
    <property type="entry name" value="Glyas_Bleomycin-R_OHBP_Dase"/>
</dbReference>
<evidence type="ECO:0000259" key="1">
    <source>
        <dbReference type="PROSITE" id="PS51819"/>
    </source>
</evidence>
<dbReference type="RefSeq" id="WP_129752385.1">
    <property type="nucleotide sequence ID" value="NZ_JUIW01000013.1"/>
</dbReference>
<name>A0A444W3L0_9FLAO</name>
<dbReference type="PANTHER" id="PTHR33993:SF5">
    <property type="entry name" value="GLYOXALASE"/>
    <property type="match status" value="1"/>
</dbReference>
<reference evidence="2 3" key="1">
    <citation type="submission" date="2014-12" db="EMBL/GenBank/DDBJ databases">
        <title>Genome sequence of Flavobacterium beibuense RSKm HC5.</title>
        <authorList>
            <person name="Kim J.F."/>
            <person name="Song J.Y."/>
            <person name="Kwak M.-J."/>
            <person name="Lee S.-W."/>
        </authorList>
    </citation>
    <scope>NUCLEOTIDE SEQUENCE [LARGE SCALE GENOMIC DNA]</scope>
    <source>
        <strain evidence="2 3">RSKm HC5</strain>
    </source>
</reference>
<dbReference type="SUPFAM" id="SSF54593">
    <property type="entry name" value="Glyoxalase/Bleomycin resistance protein/Dihydroxybiphenyl dioxygenase"/>
    <property type="match status" value="1"/>
</dbReference>
<keyword evidence="3" id="KW-1185">Reference proteome</keyword>
<accession>A0A444W3L0</accession>
<dbReference type="Proteomes" id="UP000289775">
    <property type="component" value="Unassembled WGS sequence"/>
</dbReference>
<dbReference type="Pfam" id="PF00903">
    <property type="entry name" value="Glyoxalase"/>
    <property type="match status" value="1"/>
</dbReference>
<dbReference type="Gene3D" id="3.10.180.10">
    <property type="entry name" value="2,3-Dihydroxybiphenyl 1,2-Dioxygenase, domain 1"/>
    <property type="match status" value="1"/>
</dbReference>
<dbReference type="InterPro" id="IPR037523">
    <property type="entry name" value="VOC_core"/>
</dbReference>
<sequence length="120" mass="13914">MGRITGIGGLFFRSQDSTALSQWYEKYFGIHSIGSGKIWEQEQGPTVFAPFKADTKYFSKNQQFMVNFRVEGLEEFLEMLKADGVRIDEKRDEASFGKFAWVYDPEGNKIELWEPIPENE</sequence>
<dbReference type="OrthoDB" id="9799428at2"/>
<evidence type="ECO:0000313" key="3">
    <source>
        <dbReference type="Proteomes" id="UP000289775"/>
    </source>
</evidence>
<dbReference type="PROSITE" id="PS51819">
    <property type="entry name" value="VOC"/>
    <property type="match status" value="1"/>
</dbReference>
<dbReference type="PANTHER" id="PTHR33993">
    <property type="entry name" value="GLYOXALASE-RELATED"/>
    <property type="match status" value="1"/>
</dbReference>
<dbReference type="InterPro" id="IPR004360">
    <property type="entry name" value="Glyas_Fos-R_dOase_dom"/>
</dbReference>
<gene>
    <name evidence="2" type="ORF">NU09_3311</name>
</gene>
<dbReference type="InterPro" id="IPR052164">
    <property type="entry name" value="Anthracycline_SecMetBiosynth"/>
</dbReference>